<feature type="region of interest" description="Disordered" evidence="1">
    <location>
        <begin position="37"/>
        <end position="81"/>
    </location>
</feature>
<name>A0A8R1EGN0_CAEJA</name>
<dbReference type="SUPFAM" id="SSF52833">
    <property type="entry name" value="Thioredoxin-like"/>
    <property type="match status" value="1"/>
</dbReference>
<evidence type="ECO:0000313" key="3">
    <source>
        <dbReference type="EnsemblMetazoa" id="CJA35001a.1"/>
    </source>
</evidence>
<dbReference type="InterPro" id="IPR036249">
    <property type="entry name" value="Thioredoxin-like_sf"/>
</dbReference>
<sequence length="115" mass="13481">MPHYELYYFDVRALAEPIRIIFALFDVPHEDHRVTNEQWDELKNAPSESSTSSTSQILYNNSSSSNDINMKQDNHTNNDSFDRNIFQHQHFNRIRSHTDCLQLRARALDTPGRGM</sequence>
<protein>
    <submittedName>
        <fullName evidence="3">GST N-terminal domain-containing protein</fullName>
    </submittedName>
</protein>
<dbReference type="Proteomes" id="UP000005237">
    <property type="component" value="Unassembled WGS sequence"/>
</dbReference>
<evidence type="ECO:0000256" key="1">
    <source>
        <dbReference type="SAM" id="MobiDB-lite"/>
    </source>
</evidence>
<feature type="domain" description="GST N-terminal" evidence="2">
    <location>
        <begin position="2"/>
        <end position="44"/>
    </location>
</feature>
<reference evidence="4" key="1">
    <citation type="submission" date="2010-08" db="EMBL/GenBank/DDBJ databases">
        <authorList>
            <consortium name="Caenorhabditis japonica Sequencing Consortium"/>
            <person name="Wilson R.K."/>
        </authorList>
    </citation>
    <scope>NUCLEOTIDE SEQUENCE [LARGE SCALE GENOMIC DNA]</scope>
    <source>
        <strain evidence="4">DF5081</strain>
    </source>
</reference>
<dbReference type="InterPro" id="IPR004045">
    <property type="entry name" value="Glutathione_S-Trfase_N"/>
</dbReference>
<evidence type="ECO:0000259" key="2">
    <source>
        <dbReference type="PROSITE" id="PS50404"/>
    </source>
</evidence>
<feature type="compositionally biased region" description="Polar residues" evidence="1">
    <location>
        <begin position="56"/>
        <end position="69"/>
    </location>
</feature>
<dbReference type="Gene3D" id="3.40.30.10">
    <property type="entry name" value="Glutaredoxin"/>
    <property type="match status" value="1"/>
</dbReference>
<dbReference type="PANTHER" id="PTHR11571:SF155">
    <property type="entry name" value="GLUTATHIONE S-TRANSFERASE 4"/>
    <property type="match status" value="1"/>
</dbReference>
<dbReference type="EnsemblMetazoa" id="CJA35001a.1">
    <property type="protein sequence ID" value="CJA35001a.1"/>
    <property type="gene ID" value="WBGene00210848"/>
</dbReference>
<accession>A0A8R1EGN0</accession>
<feature type="compositionally biased region" description="Basic and acidic residues" evidence="1">
    <location>
        <begin position="70"/>
        <end position="81"/>
    </location>
</feature>
<dbReference type="PANTHER" id="PTHR11571">
    <property type="entry name" value="GLUTATHIONE S-TRANSFERASE"/>
    <property type="match status" value="1"/>
</dbReference>
<dbReference type="GO" id="GO:0006749">
    <property type="term" value="P:glutathione metabolic process"/>
    <property type="evidence" value="ECO:0007669"/>
    <property type="project" value="TreeGrafter"/>
</dbReference>
<reference evidence="3" key="2">
    <citation type="submission" date="2022-06" db="UniProtKB">
        <authorList>
            <consortium name="EnsemblMetazoa"/>
        </authorList>
    </citation>
    <scope>IDENTIFICATION</scope>
    <source>
        <strain evidence="3">DF5081</strain>
    </source>
</reference>
<dbReference type="AlphaFoldDB" id="A0A8R1EGN0"/>
<evidence type="ECO:0000313" key="4">
    <source>
        <dbReference type="Proteomes" id="UP000005237"/>
    </source>
</evidence>
<keyword evidence="4" id="KW-1185">Reference proteome</keyword>
<dbReference type="InterPro" id="IPR050213">
    <property type="entry name" value="GST_superfamily"/>
</dbReference>
<proteinExistence type="predicted"/>
<dbReference type="GO" id="GO:0004364">
    <property type="term" value="F:glutathione transferase activity"/>
    <property type="evidence" value="ECO:0007669"/>
    <property type="project" value="TreeGrafter"/>
</dbReference>
<organism evidence="3 4">
    <name type="scientific">Caenorhabditis japonica</name>
    <dbReference type="NCBI Taxonomy" id="281687"/>
    <lineage>
        <taxon>Eukaryota</taxon>
        <taxon>Metazoa</taxon>
        <taxon>Ecdysozoa</taxon>
        <taxon>Nematoda</taxon>
        <taxon>Chromadorea</taxon>
        <taxon>Rhabditida</taxon>
        <taxon>Rhabditina</taxon>
        <taxon>Rhabditomorpha</taxon>
        <taxon>Rhabditoidea</taxon>
        <taxon>Rhabditidae</taxon>
        <taxon>Peloderinae</taxon>
        <taxon>Caenorhabditis</taxon>
    </lineage>
</organism>
<dbReference type="PROSITE" id="PS50404">
    <property type="entry name" value="GST_NTER"/>
    <property type="match status" value="1"/>
</dbReference>